<dbReference type="OrthoDB" id="407198at2759"/>
<accession>A0A8E5HYI2</accession>
<evidence type="ECO:0000313" key="3">
    <source>
        <dbReference type="Proteomes" id="UP000027002"/>
    </source>
</evidence>
<dbReference type="RefSeq" id="XP_043001663.1">
    <property type="nucleotide sequence ID" value="XM_043145728.1"/>
</dbReference>
<dbReference type="InterPro" id="IPR009027">
    <property type="entry name" value="Ribosomal_bL9/RNase_H1_N"/>
</dbReference>
<sequence length="136" mass="15026">MPPKTKKYHAVVRGRIDTPTIYSSWAEAHPKVTGLSGAIFKGFLTIEAARRYMKERGVANPSEVIKDGAGSKAPVGDDPCFYAIANGKHPGVYTDYHKAVDYFFGNCYQLFGTRDEAEAFITKTGKTPTPMCADWR</sequence>
<evidence type="ECO:0000313" key="2">
    <source>
        <dbReference type="EMBL" id="QUC23990.1"/>
    </source>
</evidence>
<dbReference type="InterPro" id="IPR011320">
    <property type="entry name" value="RNase_H1_N"/>
</dbReference>
<organism evidence="2 3">
    <name type="scientific">Ustilaginoidea virens</name>
    <name type="common">Rice false smut fungus</name>
    <name type="synonym">Villosiclava virens</name>
    <dbReference type="NCBI Taxonomy" id="1159556"/>
    <lineage>
        <taxon>Eukaryota</taxon>
        <taxon>Fungi</taxon>
        <taxon>Dikarya</taxon>
        <taxon>Ascomycota</taxon>
        <taxon>Pezizomycotina</taxon>
        <taxon>Sordariomycetes</taxon>
        <taxon>Hypocreomycetidae</taxon>
        <taxon>Hypocreales</taxon>
        <taxon>Clavicipitaceae</taxon>
        <taxon>Ustilaginoidea</taxon>
    </lineage>
</organism>
<keyword evidence="3" id="KW-1185">Reference proteome</keyword>
<dbReference type="EMBL" id="CP072759">
    <property type="protein sequence ID" value="QUC23990.1"/>
    <property type="molecule type" value="Genomic_DNA"/>
</dbReference>
<dbReference type="SUPFAM" id="SSF55658">
    <property type="entry name" value="L9 N-domain-like"/>
    <property type="match status" value="2"/>
</dbReference>
<dbReference type="KEGG" id="uvi:66069008"/>
<evidence type="ECO:0000259" key="1">
    <source>
        <dbReference type="Pfam" id="PF01693"/>
    </source>
</evidence>
<dbReference type="Gene3D" id="3.40.970.10">
    <property type="entry name" value="Ribonuclease H1, N-terminal domain"/>
    <property type="match status" value="2"/>
</dbReference>
<dbReference type="AlphaFoldDB" id="A0A8E5HYI2"/>
<name>A0A8E5HYI2_USTVR</name>
<dbReference type="GeneID" id="66069008"/>
<feature type="domain" description="Ribonuclease H1 N-terminal" evidence="1">
    <location>
        <begin position="7"/>
        <end position="52"/>
    </location>
</feature>
<gene>
    <name evidence="2" type="ORF">UV8b_08231</name>
</gene>
<protein>
    <recommendedName>
        <fullName evidence="1">Ribonuclease H1 N-terminal domain-containing protein</fullName>
    </recommendedName>
</protein>
<dbReference type="Pfam" id="PF01693">
    <property type="entry name" value="Cauli_VI"/>
    <property type="match status" value="2"/>
</dbReference>
<reference evidence="2" key="1">
    <citation type="submission" date="2020-03" db="EMBL/GenBank/DDBJ databases">
        <title>A mixture of massive structural variations and highly conserved coding sequences in Ustilaginoidea virens genome.</title>
        <authorList>
            <person name="Zhang K."/>
            <person name="Zhao Z."/>
            <person name="Zhang Z."/>
            <person name="Li Y."/>
            <person name="Hsiang T."/>
            <person name="Sun W."/>
        </authorList>
    </citation>
    <scope>NUCLEOTIDE SEQUENCE</scope>
    <source>
        <strain evidence="2">UV-8b</strain>
    </source>
</reference>
<proteinExistence type="predicted"/>
<dbReference type="InterPro" id="IPR037056">
    <property type="entry name" value="RNase_H1_N_sf"/>
</dbReference>
<dbReference type="Proteomes" id="UP000027002">
    <property type="component" value="Chromosome 7"/>
</dbReference>
<feature type="domain" description="Ribonuclease H1 N-terminal" evidence="1">
    <location>
        <begin position="81"/>
        <end position="120"/>
    </location>
</feature>